<organism evidence="1 2">
    <name type="scientific">Cladobotryum mycophilum</name>
    <dbReference type="NCBI Taxonomy" id="491253"/>
    <lineage>
        <taxon>Eukaryota</taxon>
        <taxon>Fungi</taxon>
        <taxon>Dikarya</taxon>
        <taxon>Ascomycota</taxon>
        <taxon>Pezizomycotina</taxon>
        <taxon>Sordariomycetes</taxon>
        <taxon>Hypocreomycetidae</taxon>
        <taxon>Hypocreales</taxon>
        <taxon>Hypocreaceae</taxon>
        <taxon>Cladobotryum</taxon>
    </lineage>
</organism>
<accession>A0ABR0T1H2</accession>
<keyword evidence="2" id="KW-1185">Reference proteome</keyword>
<dbReference type="Proteomes" id="UP001338125">
    <property type="component" value="Unassembled WGS sequence"/>
</dbReference>
<protein>
    <submittedName>
        <fullName evidence="1">Uncharacterized protein</fullName>
    </submittedName>
</protein>
<dbReference type="EMBL" id="JAVFKD010000001">
    <property type="protein sequence ID" value="KAK5997865.1"/>
    <property type="molecule type" value="Genomic_DNA"/>
</dbReference>
<evidence type="ECO:0000313" key="1">
    <source>
        <dbReference type="EMBL" id="KAK5997865.1"/>
    </source>
</evidence>
<reference evidence="1 2" key="1">
    <citation type="submission" date="2024-01" db="EMBL/GenBank/DDBJ databases">
        <title>Complete genome of Cladobotryum mycophilum ATHUM6906.</title>
        <authorList>
            <person name="Christinaki A.C."/>
            <person name="Myridakis A.I."/>
            <person name="Kouvelis V.N."/>
        </authorList>
    </citation>
    <scope>NUCLEOTIDE SEQUENCE [LARGE SCALE GENOMIC DNA]</scope>
    <source>
        <strain evidence="1 2">ATHUM6906</strain>
    </source>
</reference>
<sequence length="197" mass="21490">MALGNQQLTIGAGPATEKSTRSLFLSLYSDLSDAIGLGHNRNSDSISTSTRFYPERACGDTLSSSILVGSCHINATTPKRRHTTSAYIYHPRDVLDDSPKWPATSPRFTARPGARTTAPSLGLPRMHVSQGSNFTRPMEQGLRGLIPSPGIPEISQDQLVARFSPMCAPLVKARSNRTKLNIAQMTQNEIPLRPNNY</sequence>
<comment type="caution">
    <text evidence="1">The sequence shown here is derived from an EMBL/GenBank/DDBJ whole genome shotgun (WGS) entry which is preliminary data.</text>
</comment>
<proteinExistence type="predicted"/>
<evidence type="ECO:0000313" key="2">
    <source>
        <dbReference type="Proteomes" id="UP001338125"/>
    </source>
</evidence>
<name>A0ABR0T1H2_9HYPO</name>
<gene>
    <name evidence="1" type="ORF">PT974_00229</name>
</gene>